<dbReference type="InterPro" id="IPR002125">
    <property type="entry name" value="CMP_dCMP_dom"/>
</dbReference>
<dbReference type="GO" id="GO:0046872">
    <property type="term" value="F:metal ion binding"/>
    <property type="evidence" value="ECO:0007669"/>
    <property type="project" value="UniProtKB-KW"/>
</dbReference>
<feature type="compositionally biased region" description="Low complexity" evidence="2">
    <location>
        <begin position="1"/>
        <end position="30"/>
    </location>
</feature>
<dbReference type="CDD" id="cd01285">
    <property type="entry name" value="nucleoside_deaminase"/>
    <property type="match status" value="1"/>
</dbReference>
<dbReference type="AlphaFoldDB" id="A0A9P8VE38"/>
<dbReference type="Proteomes" id="UP000770015">
    <property type="component" value="Unassembled WGS sequence"/>
</dbReference>
<evidence type="ECO:0000259" key="3">
    <source>
        <dbReference type="PROSITE" id="PS51747"/>
    </source>
</evidence>
<comment type="caution">
    <text evidence="4">The sequence shown here is derived from an EMBL/GenBank/DDBJ whole genome shotgun (WGS) entry which is preliminary data.</text>
</comment>
<protein>
    <recommendedName>
        <fullName evidence="3">CMP/dCMP-type deaminase domain-containing protein</fullName>
    </recommendedName>
</protein>
<dbReference type="PANTHER" id="PTHR11079:SF149">
    <property type="entry name" value="TRNA-SPECIFIC ADENOSINE DEAMINASE 2"/>
    <property type="match status" value="1"/>
</dbReference>
<keyword evidence="5" id="KW-1185">Reference proteome</keyword>
<feature type="region of interest" description="Disordered" evidence="2">
    <location>
        <begin position="1"/>
        <end position="93"/>
    </location>
</feature>
<accession>A0A9P8VE38</accession>
<feature type="compositionally biased region" description="Polar residues" evidence="2">
    <location>
        <begin position="390"/>
        <end position="404"/>
    </location>
</feature>
<reference evidence="4" key="1">
    <citation type="journal article" date="2021" name="Nat. Commun.">
        <title>Genetic determinants of endophytism in the Arabidopsis root mycobiome.</title>
        <authorList>
            <person name="Mesny F."/>
            <person name="Miyauchi S."/>
            <person name="Thiergart T."/>
            <person name="Pickel B."/>
            <person name="Atanasova L."/>
            <person name="Karlsson M."/>
            <person name="Huettel B."/>
            <person name="Barry K.W."/>
            <person name="Haridas S."/>
            <person name="Chen C."/>
            <person name="Bauer D."/>
            <person name="Andreopoulos W."/>
            <person name="Pangilinan J."/>
            <person name="LaButti K."/>
            <person name="Riley R."/>
            <person name="Lipzen A."/>
            <person name="Clum A."/>
            <person name="Drula E."/>
            <person name="Henrissat B."/>
            <person name="Kohler A."/>
            <person name="Grigoriev I.V."/>
            <person name="Martin F.M."/>
            <person name="Hacquard S."/>
        </authorList>
    </citation>
    <scope>NUCLEOTIDE SEQUENCE</scope>
    <source>
        <strain evidence="4">MPI-SDFR-AT-0117</strain>
    </source>
</reference>
<feature type="compositionally biased region" description="Basic and acidic residues" evidence="2">
    <location>
        <begin position="351"/>
        <end position="363"/>
    </location>
</feature>
<dbReference type="OrthoDB" id="1701769at2759"/>
<feature type="compositionally biased region" description="Low complexity" evidence="2">
    <location>
        <begin position="47"/>
        <end position="74"/>
    </location>
</feature>
<dbReference type="GO" id="GO:0052717">
    <property type="term" value="F:tRNA-specific adenosine-34 deaminase activity"/>
    <property type="evidence" value="ECO:0007669"/>
    <property type="project" value="UniProtKB-EC"/>
</dbReference>
<dbReference type="SUPFAM" id="SSF53927">
    <property type="entry name" value="Cytidine deaminase-like"/>
    <property type="match status" value="1"/>
</dbReference>
<feature type="region of interest" description="Disordered" evidence="2">
    <location>
        <begin position="102"/>
        <end position="121"/>
    </location>
</feature>
<feature type="region of interest" description="Disordered" evidence="2">
    <location>
        <begin position="351"/>
        <end position="419"/>
    </location>
</feature>
<dbReference type="Gene3D" id="3.40.140.10">
    <property type="entry name" value="Cytidine Deaminase, domain 2"/>
    <property type="match status" value="1"/>
</dbReference>
<proteinExistence type="predicted"/>
<evidence type="ECO:0000313" key="4">
    <source>
        <dbReference type="EMBL" id="KAH6688952.1"/>
    </source>
</evidence>
<feature type="domain" description="CMP/dCMP-type deaminase" evidence="3">
    <location>
        <begin position="160"/>
        <end position="338"/>
    </location>
</feature>
<dbReference type="EMBL" id="JAGSXJ010000008">
    <property type="protein sequence ID" value="KAH6688952.1"/>
    <property type="molecule type" value="Genomic_DNA"/>
</dbReference>
<dbReference type="InterPro" id="IPR016193">
    <property type="entry name" value="Cytidine_deaminase-like"/>
</dbReference>
<evidence type="ECO:0000256" key="1">
    <source>
        <dbReference type="ARBA" id="ARBA00022801"/>
    </source>
</evidence>
<dbReference type="PANTHER" id="PTHR11079">
    <property type="entry name" value="CYTOSINE DEAMINASE FAMILY MEMBER"/>
    <property type="match status" value="1"/>
</dbReference>
<feature type="compositionally biased region" description="Basic residues" evidence="2">
    <location>
        <begin position="31"/>
        <end position="43"/>
    </location>
</feature>
<name>A0A9P8VE38_9PEZI</name>
<keyword evidence="1" id="KW-0378">Hydrolase</keyword>
<organism evidence="4 5">
    <name type="scientific">Plectosphaerella plurivora</name>
    <dbReference type="NCBI Taxonomy" id="936078"/>
    <lineage>
        <taxon>Eukaryota</taxon>
        <taxon>Fungi</taxon>
        <taxon>Dikarya</taxon>
        <taxon>Ascomycota</taxon>
        <taxon>Pezizomycotina</taxon>
        <taxon>Sordariomycetes</taxon>
        <taxon>Hypocreomycetidae</taxon>
        <taxon>Glomerellales</taxon>
        <taxon>Plectosphaerellaceae</taxon>
        <taxon>Plectosphaerella</taxon>
    </lineage>
</organism>
<dbReference type="Pfam" id="PF00383">
    <property type="entry name" value="dCMP_cyt_deam_1"/>
    <property type="match status" value="2"/>
</dbReference>
<evidence type="ECO:0000256" key="2">
    <source>
        <dbReference type="SAM" id="MobiDB-lite"/>
    </source>
</evidence>
<dbReference type="PROSITE" id="PS51747">
    <property type="entry name" value="CYT_DCMP_DEAMINASES_2"/>
    <property type="match status" value="1"/>
</dbReference>
<dbReference type="GO" id="GO:0005634">
    <property type="term" value="C:nucleus"/>
    <property type="evidence" value="ECO:0007669"/>
    <property type="project" value="TreeGrafter"/>
</dbReference>
<sequence length="515" mass="54974">MANLNAPSSTAGASARAPSPSTASTSTGRRLSTKGRALKRFLRRLIPPFSAAPSSSPSQPTTSEGTTDTATTEGEQPKPSTQPPASQNTDQKTTDDKMALTTLDNETNKQSLPTKTENGTASAMAKLSLEGRRSYEKPVLPNGLKLTAEGLKSSAPKPVSIHQEFMDQALDMARLALRTNETPVGCVLVHKNKVIAKGMNATNVTRNGTRHAEFMAVSALLSYRPEGVHSDDSCAEPRHVPTVLSAEAAAARERDKDIELGPDPSLNDSEYVRNGHLYPYGQKIHTDPRVPRSIIAESVLYVTVEPCVMCASLLRQLGIRKVYFGAVNDKFGGAGGVFSIHLNSIRPQELAKRASGEEARQKEASALGAATNGQGQTRPPVVHWPDKQQQKSTSGQYHQPQSNPDGDGGNVEPGFEIEGGWGRDEAIGLLRRFYVQENGRAPQPRKKEGRAARLAAMEQGIILPSDLQTGATPGETGAGDTAAEANKTALDAEIAEIPLQQPVLEGKQEPAKAMA</sequence>
<gene>
    <name evidence="4" type="ORF">F5X68DRAFT_274989</name>
</gene>
<dbReference type="GO" id="GO:0002100">
    <property type="term" value="P:tRNA wobble adenosine to inosine editing"/>
    <property type="evidence" value="ECO:0007669"/>
    <property type="project" value="InterPro"/>
</dbReference>
<evidence type="ECO:0000313" key="5">
    <source>
        <dbReference type="Proteomes" id="UP000770015"/>
    </source>
</evidence>
<dbReference type="GO" id="GO:0005737">
    <property type="term" value="C:cytoplasm"/>
    <property type="evidence" value="ECO:0007669"/>
    <property type="project" value="TreeGrafter"/>
</dbReference>